<evidence type="ECO:0000256" key="10">
    <source>
        <dbReference type="ARBA" id="ARBA00038367"/>
    </source>
</evidence>
<dbReference type="GO" id="GO:0005737">
    <property type="term" value="C:cytoplasm"/>
    <property type="evidence" value="ECO:0007669"/>
    <property type="project" value="UniProtKB-SubCell"/>
</dbReference>
<dbReference type="HAMAP" id="MF_00111">
    <property type="entry name" value="MurA"/>
    <property type="match status" value="1"/>
</dbReference>
<keyword evidence="3 12" id="KW-0963">Cytoplasm</keyword>
<dbReference type="PANTHER" id="PTHR43783:SF1">
    <property type="entry name" value="UDP-N-ACETYLGLUCOSAMINE 1-CARBOXYVINYLTRANSFERASE"/>
    <property type="match status" value="1"/>
</dbReference>
<dbReference type="GO" id="GO:0009252">
    <property type="term" value="P:peptidoglycan biosynthetic process"/>
    <property type="evidence" value="ECO:0007669"/>
    <property type="project" value="UniProtKB-UniRule"/>
</dbReference>
<keyword evidence="12" id="KW-0670">Pyruvate</keyword>
<reference evidence="14 15" key="1">
    <citation type="submission" date="2016-10" db="EMBL/GenBank/DDBJ databases">
        <authorList>
            <person name="de Groot N.N."/>
        </authorList>
    </citation>
    <scope>NUCLEOTIDE SEQUENCE [LARGE SCALE GENOMIC DNA]</scope>
    <source>
        <strain evidence="14 15">CGMCC 1.5070</strain>
    </source>
</reference>
<keyword evidence="4 12" id="KW-0132">Cell division</keyword>
<dbReference type="InterPro" id="IPR050068">
    <property type="entry name" value="MurA_subfamily"/>
</dbReference>
<evidence type="ECO:0000256" key="7">
    <source>
        <dbReference type="ARBA" id="ARBA00022984"/>
    </source>
</evidence>
<gene>
    <name evidence="12" type="primary">murA</name>
    <name evidence="14" type="ORF">SAMN05216180_1274</name>
</gene>
<dbReference type="InterPro" id="IPR001986">
    <property type="entry name" value="Enolpyruvate_Tfrase_dom"/>
</dbReference>
<dbReference type="Proteomes" id="UP000199158">
    <property type="component" value="Unassembled WGS sequence"/>
</dbReference>
<dbReference type="GO" id="GO:0008760">
    <property type="term" value="F:UDP-N-acetylglucosamine 1-carboxyvinyltransferase activity"/>
    <property type="evidence" value="ECO:0007669"/>
    <property type="project" value="UniProtKB-UniRule"/>
</dbReference>
<evidence type="ECO:0000256" key="2">
    <source>
        <dbReference type="ARBA" id="ARBA00004752"/>
    </source>
</evidence>
<keyword evidence="5 12" id="KW-0808">Transferase</keyword>
<sequence length="423" mass="45597">MQKYLIQGGSRLTGDIQVQGAKNSSLPILAAALVSTGESVLHNCPNLLDTEYAIKILEYLGCKCYREGGTVTVDTTSVTQCEVPDRLMREMRSSIIFLGAIASRCKKCRLSFPGGCEIGQRPIDLHLSALQQMGMQIEEDHGYLNCSVDKGFHGANILLSFPSVGATENIILAAVKAKGTTVITNAAREPEIVDLANYLNRCGAKISGAGEGTITIEGVETMQPCEYTIIPDRIVATTYLAGAAMTGGNIRLTGIDCRHLESILPVFEEAGCSVRRYNDAVSLSCNHKLSSVKLIRTMPYPGFPTDAQAPLMAMMSIAQGTTVFVENIFENRYKHAVELQRMGAHIKVEGRVAIVEGIRTLHSAEVNATDLRGGAALVLAALAAEGTTEVMNVHYVDRGYEQLERQLNLLGANISRISCGDQA</sequence>
<feature type="modified residue" description="2-(S-cysteinyl)pyruvic acid O-phosphothioketal" evidence="12">
    <location>
        <position position="116"/>
    </location>
</feature>
<comment type="catalytic activity">
    <reaction evidence="11 12">
        <text>phosphoenolpyruvate + UDP-N-acetyl-alpha-D-glucosamine = UDP-N-acetyl-3-O-(1-carboxyvinyl)-alpha-D-glucosamine + phosphate</text>
        <dbReference type="Rhea" id="RHEA:18681"/>
        <dbReference type="ChEBI" id="CHEBI:43474"/>
        <dbReference type="ChEBI" id="CHEBI:57705"/>
        <dbReference type="ChEBI" id="CHEBI:58702"/>
        <dbReference type="ChEBI" id="CHEBI:68483"/>
        <dbReference type="EC" id="2.5.1.7"/>
    </reaction>
</comment>
<dbReference type="OrthoDB" id="9803760at2"/>
<dbReference type="RefSeq" id="WP_092752766.1">
    <property type="nucleotide sequence ID" value="NZ_FOCG01000001.1"/>
</dbReference>
<evidence type="ECO:0000313" key="15">
    <source>
        <dbReference type="Proteomes" id="UP000199158"/>
    </source>
</evidence>
<dbReference type="GO" id="GO:0051301">
    <property type="term" value="P:cell division"/>
    <property type="evidence" value="ECO:0007669"/>
    <property type="project" value="UniProtKB-KW"/>
</dbReference>
<feature type="binding site" evidence="12">
    <location>
        <begin position="121"/>
        <end position="125"/>
    </location>
    <ligand>
        <name>UDP-N-acetyl-alpha-D-glucosamine</name>
        <dbReference type="ChEBI" id="CHEBI:57705"/>
    </ligand>
</feature>
<dbReference type="InterPro" id="IPR036968">
    <property type="entry name" value="Enolpyruvate_Tfrase_sf"/>
</dbReference>
<dbReference type="GO" id="GO:0008360">
    <property type="term" value="P:regulation of cell shape"/>
    <property type="evidence" value="ECO:0007669"/>
    <property type="project" value="UniProtKB-KW"/>
</dbReference>
<dbReference type="SUPFAM" id="SSF55205">
    <property type="entry name" value="EPT/RTPC-like"/>
    <property type="match status" value="1"/>
</dbReference>
<feature type="domain" description="Enolpyruvate transferase" evidence="13">
    <location>
        <begin position="6"/>
        <end position="407"/>
    </location>
</feature>
<dbReference type="PANTHER" id="PTHR43783">
    <property type="entry name" value="UDP-N-ACETYLGLUCOSAMINE 1-CARBOXYVINYLTRANSFERASE"/>
    <property type="match status" value="1"/>
</dbReference>
<keyword evidence="7 12" id="KW-0573">Peptidoglycan synthesis</keyword>
<evidence type="ECO:0000256" key="3">
    <source>
        <dbReference type="ARBA" id="ARBA00022490"/>
    </source>
</evidence>
<evidence type="ECO:0000256" key="11">
    <source>
        <dbReference type="ARBA" id="ARBA00047527"/>
    </source>
</evidence>
<keyword evidence="8 12" id="KW-0131">Cell cycle</keyword>
<feature type="binding site" evidence="12">
    <location>
        <begin position="22"/>
        <end position="23"/>
    </location>
    <ligand>
        <name>phosphoenolpyruvate</name>
        <dbReference type="ChEBI" id="CHEBI:58702"/>
    </ligand>
</feature>
<dbReference type="InterPro" id="IPR005750">
    <property type="entry name" value="UDP_GlcNAc_COvinyl_MurA"/>
</dbReference>
<dbReference type="STRING" id="474960.SAMN05216180_1274"/>
<comment type="pathway">
    <text evidence="2 12">Cell wall biogenesis; peptidoglycan biosynthesis.</text>
</comment>
<evidence type="ECO:0000259" key="13">
    <source>
        <dbReference type="Pfam" id="PF00275"/>
    </source>
</evidence>
<name>A0A1H8ADX5_9FIRM</name>
<evidence type="ECO:0000256" key="6">
    <source>
        <dbReference type="ARBA" id="ARBA00022960"/>
    </source>
</evidence>
<dbReference type="EC" id="2.5.1.7" evidence="12"/>
<evidence type="ECO:0000256" key="12">
    <source>
        <dbReference type="HAMAP-Rule" id="MF_00111"/>
    </source>
</evidence>
<evidence type="ECO:0000256" key="4">
    <source>
        <dbReference type="ARBA" id="ARBA00022618"/>
    </source>
</evidence>
<dbReference type="CDD" id="cd01555">
    <property type="entry name" value="UdpNAET"/>
    <property type="match status" value="1"/>
</dbReference>
<comment type="function">
    <text evidence="12">Cell wall formation. Adds enolpyruvyl to UDP-N-acetylglucosamine.</text>
</comment>
<feature type="binding site" evidence="12">
    <location>
        <position position="306"/>
    </location>
    <ligand>
        <name>UDP-N-acetyl-alpha-D-glucosamine</name>
        <dbReference type="ChEBI" id="CHEBI:57705"/>
    </ligand>
</feature>
<evidence type="ECO:0000256" key="5">
    <source>
        <dbReference type="ARBA" id="ARBA00022679"/>
    </source>
</evidence>
<dbReference type="UniPathway" id="UPA00219"/>
<dbReference type="NCBIfam" id="NF006873">
    <property type="entry name" value="PRK09369.1"/>
    <property type="match status" value="1"/>
</dbReference>
<feature type="active site" description="Proton donor" evidence="12">
    <location>
        <position position="116"/>
    </location>
</feature>
<dbReference type="GO" id="GO:0019277">
    <property type="term" value="P:UDP-N-acetylgalactosamine biosynthetic process"/>
    <property type="evidence" value="ECO:0007669"/>
    <property type="project" value="InterPro"/>
</dbReference>
<keyword evidence="9 12" id="KW-0961">Cell wall biogenesis/degradation</keyword>
<evidence type="ECO:0000256" key="1">
    <source>
        <dbReference type="ARBA" id="ARBA00004496"/>
    </source>
</evidence>
<dbReference type="Pfam" id="PF00275">
    <property type="entry name" value="EPSP_synthase"/>
    <property type="match status" value="1"/>
</dbReference>
<dbReference type="InterPro" id="IPR013792">
    <property type="entry name" value="RNA3'P_cycl/enolpyr_Trfase_a/b"/>
</dbReference>
<proteinExistence type="inferred from homology"/>
<comment type="caution">
    <text evidence="12">Lacks conserved residue(s) required for the propagation of feature annotation.</text>
</comment>
<evidence type="ECO:0000256" key="8">
    <source>
        <dbReference type="ARBA" id="ARBA00023306"/>
    </source>
</evidence>
<accession>A0A1H8ADX5</accession>
<evidence type="ECO:0000256" key="9">
    <source>
        <dbReference type="ARBA" id="ARBA00023316"/>
    </source>
</evidence>
<dbReference type="GO" id="GO:0071555">
    <property type="term" value="P:cell wall organization"/>
    <property type="evidence" value="ECO:0007669"/>
    <property type="project" value="UniProtKB-KW"/>
</dbReference>
<evidence type="ECO:0000313" key="14">
    <source>
        <dbReference type="EMBL" id="SEM68743.1"/>
    </source>
</evidence>
<keyword evidence="6 12" id="KW-0133">Cell shape</keyword>
<comment type="similarity">
    <text evidence="10 12">Belongs to the EPSP synthase family. MurA subfamily.</text>
</comment>
<feature type="binding site" evidence="12">
    <location>
        <position position="92"/>
    </location>
    <ligand>
        <name>UDP-N-acetyl-alpha-D-glucosamine</name>
        <dbReference type="ChEBI" id="CHEBI:57705"/>
    </ligand>
</feature>
<feature type="binding site" evidence="12">
    <location>
        <position position="328"/>
    </location>
    <ligand>
        <name>UDP-N-acetyl-alpha-D-glucosamine</name>
        <dbReference type="ChEBI" id="CHEBI:57705"/>
    </ligand>
</feature>
<dbReference type="EMBL" id="FOCG01000001">
    <property type="protein sequence ID" value="SEM68743.1"/>
    <property type="molecule type" value="Genomic_DNA"/>
</dbReference>
<dbReference type="AlphaFoldDB" id="A0A1H8ADX5"/>
<comment type="subcellular location">
    <subcellularLocation>
        <location evidence="1 12">Cytoplasm</location>
    </subcellularLocation>
</comment>
<organism evidence="14 15">
    <name type="scientific">Hydrogenoanaerobacterium saccharovorans</name>
    <dbReference type="NCBI Taxonomy" id="474960"/>
    <lineage>
        <taxon>Bacteria</taxon>
        <taxon>Bacillati</taxon>
        <taxon>Bacillota</taxon>
        <taxon>Clostridia</taxon>
        <taxon>Eubacteriales</taxon>
        <taxon>Oscillospiraceae</taxon>
        <taxon>Hydrogenoanaerobacterium</taxon>
    </lineage>
</organism>
<dbReference type="Gene3D" id="3.65.10.10">
    <property type="entry name" value="Enolpyruvate transferase domain"/>
    <property type="match status" value="2"/>
</dbReference>
<dbReference type="NCBIfam" id="TIGR01072">
    <property type="entry name" value="murA"/>
    <property type="match status" value="1"/>
</dbReference>
<protein>
    <recommendedName>
        <fullName evidence="12">UDP-N-acetylglucosamine 1-carboxyvinyltransferase</fullName>
        <ecNumber evidence="12">2.5.1.7</ecNumber>
    </recommendedName>
    <alternativeName>
        <fullName evidence="12">Enoylpyruvate transferase</fullName>
    </alternativeName>
    <alternativeName>
        <fullName evidence="12">UDP-N-acetylglucosamine enolpyruvyl transferase</fullName>
        <shortName evidence="12">EPT</shortName>
    </alternativeName>
</protein>
<keyword evidence="15" id="KW-1185">Reference proteome</keyword>